<name>A0ABD3XZC7_SINWO</name>
<evidence type="ECO:0000313" key="2">
    <source>
        <dbReference type="EMBL" id="KAL3890867.1"/>
    </source>
</evidence>
<reference evidence="1 3" key="1">
    <citation type="submission" date="2024-11" db="EMBL/GenBank/DDBJ databases">
        <title>Chromosome-level genome assembly of the freshwater bivalve Anodonta woodiana.</title>
        <authorList>
            <person name="Chen X."/>
        </authorList>
    </citation>
    <scope>NUCLEOTIDE SEQUENCE [LARGE SCALE GENOMIC DNA]</scope>
    <source>
        <strain evidence="1">MN2024</strain>
        <tissue evidence="1">Gills</tissue>
    </source>
</reference>
<proteinExistence type="predicted"/>
<gene>
    <name evidence="1" type="ORF">ACJMK2_003071</name>
    <name evidence="2" type="ORF">ACJMK2_003142</name>
</gene>
<evidence type="ECO:0000313" key="1">
    <source>
        <dbReference type="EMBL" id="KAL3890793.1"/>
    </source>
</evidence>
<keyword evidence="3" id="KW-1185">Reference proteome</keyword>
<dbReference type="EMBL" id="JBJQND010000001">
    <property type="protein sequence ID" value="KAL3890867.1"/>
    <property type="molecule type" value="Genomic_DNA"/>
</dbReference>
<accession>A0ABD3XZC7</accession>
<evidence type="ECO:0000313" key="3">
    <source>
        <dbReference type="Proteomes" id="UP001634394"/>
    </source>
</evidence>
<organism evidence="1 3">
    <name type="scientific">Sinanodonta woodiana</name>
    <name type="common">Chinese pond mussel</name>
    <name type="synonym">Anodonta woodiana</name>
    <dbReference type="NCBI Taxonomy" id="1069815"/>
    <lineage>
        <taxon>Eukaryota</taxon>
        <taxon>Metazoa</taxon>
        <taxon>Spiralia</taxon>
        <taxon>Lophotrochozoa</taxon>
        <taxon>Mollusca</taxon>
        <taxon>Bivalvia</taxon>
        <taxon>Autobranchia</taxon>
        <taxon>Heteroconchia</taxon>
        <taxon>Palaeoheterodonta</taxon>
        <taxon>Unionida</taxon>
        <taxon>Unionoidea</taxon>
        <taxon>Unionidae</taxon>
        <taxon>Unioninae</taxon>
        <taxon>Sinanodonta</taxon>
    </lineage>
</organism>
<sequence>VAQRVERYVYIDMYRAYCKKNNLPPTEVNTFSIKGCGFVSMITLFGKTYGNG</sequence>
<dbReference type="Proteomes" id="UP001634394">
    <property type="component" value="Unassembled WGS sequence"/>
</dbReference>
<feature type="non-terminal residue" evidence="1">
    <location>
        <position position="1"/>
    </location>
</feature>
<dbReference type="EMBL" id="JBJQND010000001">
    <property type="protein sequence ID" value="KAL3890793.1"/>
    <property type="molecule type" value="Genomic_DNA"/>
</dbReference>
<comment type="caution">
    <text evidence="1">The sequence shown here is derived from an EMBL/GenBank/DDBJ whole genome shotgun (WGS) entry which is preliminary data.</text>
</comment>
<dbReference type="AlphaFoldDB" id="A0ABD3XZC7"/>
<protein>
    <submittedName>
        <fullName evidence="1">Uncharacterized protein</fullName>
    </submittedName>
</protein>
<feature type="non-terminal residue" evidence="1">
    <location>
        <position position="52"/>
    </location>
</feature>